<reference evidence="1 2" key="1">
    <citation type="journal article" date="2012" name="PLoS Pathog.">
        <title>Diverse lifestyles and strategies of plant pathogenesis encoded in the genomes of eighteen Dothideomycetes fungi.</title>
        <authorList>
            <person name="Ohm R.A."/>
            <person name="Feau N."/>
            <person name="Henrissat B."/>
            <person name="Schoch C.L."/>
            <person name="Horwitz B.A."/>
            <person name="Barry K.W."/>
            <person name="Condon B.J."/>
            <person name="Copeland A.C."/>
            <person name="Dhillon B."/>
            <person name="Glaser F."/>
            <person name="Hesse C.N."/>
            <person name="Kosti I."/>
            <person name="LaButti K."/>
            <person name="Lindquist E.A."/>
            <person name="Lucas S."/>
            <person name="Salamov A.A."/>
            <person name="Bradshaw R.E."/>
            <person name="Ciuffetti L."/>
            <person name="Hamelin R.C."/>
            <person name="Kema G.H.J."/>
            <person name="Lawrence C."/>
            <person name="Scott J.A."/>
            <person name="Spatafora J.W."/>
            <person name="Turgeon B.G."/>
            <person name="de Wit P.J.G.M."/>
            <person name="Zhong S."/>
            <person name="Goodwin S.B."/>
            <person name="Grigoriev I.V."/>
        </authorList>
    </citation>
    <scope>NUCLEOTIDE SEQUENCE [LARGE SCALE GENOMIC DNA]</scope>
    <source>
        <strain evidence="2">C5 / ATCC 48332 / race O</strain>
    </source>
</reference>
<accession>M2V4Q9</accession>
<dbReference type="Proteomes" id="UP000016936">
    <property type="component" value="Unassembled WGS sequence"/>
</dbReference>
<evidence type="ECO:0000313" key="2">
    <source>
        <dbReference type="Proteomes" id="UP000016936"/>
    </source>
</evidence>
<evidence type="ECO:0000313" key="1">
    <source>
        <dbReference type="EMBL" id="EMD94993.1"/>
    </source>
</evidence>
<protein>
    <submittedName>
        <fullName evidence="1">Uncharacterized protein</fullName>
    </submittedName>
</protein>
<sequence length="62" mass="6834">MWIVQRCSAVGGQHQRWHGAASVTEQYGGRVADIAGGTCQSPWCARMTVMLCGSCGWHLRRQ</sequence>
<name>M2V4Q9_COCH5</name>
<keyword evidence="2" id="KW-1185">Reference proteome</keyword>
<organism evidence="1 2">
    <name type="scientific">Cochliobolus heterostrophus (strain C5 / ATCC 48332 / race O)</name>
    <name type="common">Southern corn leaf blight fungus</name>
    <name type="synonym">Bipolaris maydis</name>
    <dbReference type="NCBI Taxonomy" id="701091"/>
    <lineage>
        <taxon>Eukaryota</taxon>
        <taxon>Fungi</taxon>
        <taxon>Dikarya</taxon>
        <taxon>Ascomycota</taxon>
        <taxon>Pezizomycotina</taxon>
        <taxon>Dothideomycetes</taxon>
        <taxon>Pleosporomycetidae</taxon>
        <taxon>Pleosporales</taxon>
        <taxon>Pleosporineae</taxon>
        <taxon>Pleosporaceae</taxon>
        <taxon>Bipolaris</taxon>
    </lineage>
</organism>
<dbReference type="HOGENOM" id="CLU_2904029_0_0_1"/>
<reference evidence="2" key="2">
    <citation type="journal article" date="2013" name="PLoS Genet.">
        <title>Comparative genome structure, secondary metabolite, and effector coding capacity across Cochliobolus pathogens.</title>
        <authorList>
            <person name="Condon B.J."/>
            <person name="Leng Y."/>
            <person name="Wu D."/>
            <person name="Bushley K.E."/>
            <person name="Ohm R.A."/>
            <person name="Otillar R."/>
            <person name="Martin J."/>
            <person name="Schackwitz W."/>
            <person name="Grimwood J."/>
            <person name="MohdZainudin N."/>
            <person name="Xue C."/>
            <person name="Wang R."/>
            <person name="Manning V.A."/>
            <person name="Dhillon B."/>
            <person name="Tu Z.J."/>
            <person name="Steffenson B.J."/>
            <person name="Salamov A."/>
            <person name="Sun H."/>
            <person name="Lowry S."/>
            <person name="LaButti K."/>
            <person name="Han J."/>
            <person name="Copeland A."/>
            <person name="Lindquist E."/>
            <person name="Barry K."/>
            <person name="Schmutz J."/>
            <person name="Baker S.E."/>
            <person name="Ciuffetti L.M."/>
            <person name="Grigoriev I.V."/>
            <person name="Zhong S."/>
            <person name="Turgeon B.G."/>
        </authorList>
    </citation>
    <scope>NUCLEOTIDE SEQUENCE [LARGE SCALE GENOMIC DNA]</scope>
    <source>
        <strain evidence="2">C5 / ATCC 48332 / race O</strain>
    </source>
</reference>
<gene>
    <name evidence="1" type="ORF">COCHEDRAFT_1019881</name>
</gene>
<proteinExistence type="predicted"/>
<dbReference type="EMBL" id="KB445571">
    <property type="protein sequence ID" value="EMD94993.1"/>
    <property type="molecule type" value="Genomic_DNA"/>
</dbReference>
<dbReference type="AlphaFoldDB" id="M2V4Q9"/>